<protein>
    <recommendedName>
        <fullName evidence="4 12">Endopolyphosphatase</fullName>
        <ecNumber evidence="3 12">3.6.1.10</ecNumber>
    </recommendedName>
</protein>
<feature type="domain" description="Calcineurin-like phosphoesterase" evidence="15">
    <location>
        <begin position="102"/>
        <end position="341"/>
    </location>
</feature>
<evidence type="ECO:0000256" key="10">
    <source>
        <dbReference type="ARBA" id="ARBA00023136"/>
    </source>
</evidence>
<dbReference type="PANTHER" id="PTHR10340:SF55">
    <property type="entry name" value="ENDOPOLYPHOSPHATASE"/>
    <property type="match status" value="1"/>
</dbReference>
<feature type="transmembrane region" description="Helical" evidence="14">
    <location>
        <begin position="21"/>
        <end position="40"/>
    </location>
</feature>
<evidence type="ECO:0000256" key="7">
    <source>
        <dbReference type="ARBA" id="ARBA00022801"/>
    </source>
</evidence>
<keyword evidence="10 12" id="KW-0472">Membrane</keyword>
<sequence length="670" mass="76289">MSEKFTTHESLRQKSGRRLAFRLLTSFSTALLLLLVFFRFDSVQSWMLDLEFGSKRINTGISVENIPQTASMDQLAALGLDTKSGVKIIRLADGKTKSLKGRFLHITDIHPDPFYKSGTSAEEVCHRGKPKDASDTATRFGVAMNGCDSSMDLMNYTLDWVEKNLRDKIDFVVWTGDNIRHDNDRRFPRTESQIFDLNAKVASKFEDMFRNKDSINPRDFDVTVIPSLGNNDVFPHNLFSLGPTLQTRELNSMWSNFIPQEQQRSFDRGTSYFVEVIPGKLAVLSIETLYLYKANPLVDTCDSKKEPGYQLLLWLGYVLEELRSRNMKVWLSGHVPPLPKNYDGNCFHKFTLWTNEYRDIIIGGLYGHMNIDHFIPLDAKKSWKAVEKSSGKSIRANGEEFDDEYESDDVLDGAVEASDARTMGAKPVNKVAYIDGVREAYYEKIASKAGSSFSIERKKKNHNKKHKNRDKSKKQYKGKVDRYSIVNVAGSVIPTFNPSFRVWEYNISGLESDYSVSGMPAQGWQKFFDNLEVQILRDLEDESSLSGLANTLSRNRKVDKTIPPRMPADLPLGPAYVPQLFTPTRFVQYYADLEAIERKYQKEVKKGASEEDAAAKAFAYKVEYTSDDAPYPMKSLLTGDYLDLAVQLANNETFWSKFKERAFLSTGYDD</sequence>
<accession>A0A0C7N703</accession>
<comment type="subcellular location">
    <subcellularLocation>
        <location evidence="1">Vacuole membrane</location>
        <topology evidence="1">Single-pass type II membrane protein</topology>
    </subcellularLocation>
</comment>
<dbReference type="RefSeq" id="XP_022629905.1">
    <property type="nucleotide sequence ID" value="XM_022770579.1"/>
</dbReference>
<keyword evidence="17" id="KW-1185">Reference proteome</keyword>
<evidence type="ECO:0000256" key="6">
    <source>
        <dbReference type="ARBA" id="ARBA00022692"/>
    </source>
</evidence>
<keyword evidence="11" id="KW-0325">Glycoprotein</keyword>
<evidence type="ECO:0000256" key="5">
    <source>
        <dbReference type="ARBA" id="ARBA00022554"/>
    </source>
</evidence>
<dbReference type="GO" id="GO:0004309">
    <property type="term" value="F:exopolyphosphatase activity"/>
    <property type="evidence" value="ECO:0007669"/>
    <property type="project" value="EnsemblFungi"/>
</dbReference>
<evidence type="ECO:0000256" key="14">
    <source>
        <dbReference type="SAM" id="Phobius"/>
    </source>
</evidence>
<dbReference type="GO" id="GO:0006798">
    <property type="term" value="P:polyphosphate catabolic process"/>
    <property type="evidence" value="ECO:0007669"/>
    <property type="project" value="EnsemblFungi"/>
</dbReference>
<evidence type="ECO:0000256" key="1">
    <source>
        <dbReference type="ARBA" id="ARBA00004576"/>
    </source>
</evidence>
<evidence type="ECO:0000256" key="3">
    <source>
        <dbReference type="ARBA" id="ARBA00012459"/>
    </source>
</evidence>
<dbReference type="GO" id="GO:0000298">
    <property type="term" value="F:endopolyphosphatase activity"/>
    <property type="evidence" value="ECO:0007669"/>
    <property type="project" value="UniProtKB-EC"/>
</dbReference>
<evidence type="ECO:0000313" key="16">
    <source>
        <dbReference type="EMBL" id="CEP63693.1"/>
    </source>
</evidence>
<dbReference type="CDD" id="cd00842">
    <property type="entry name" value="MPP_ASMase"/>
    <property type="match status" value="1"/>
</dbReference>
<dbReference type="SUPFAM" id="SSF56300">
    <property type="entry name" value="Metallo-dependent phosphatases"/>
    <property type="match status" value="1"/>
</dbReference>
<gene>
    <name evidence="16" type="ORF">LALA0_S09e00386g</name>
</gene>
<keyword evidence="9 14" id="KW-1133">Transmembrane helix</keyword>
<dbReference type="InterPro" id="IPR004843">
    <property type="entry name" value="Calcineurin-like_PHP"/>
</dbReference>
<name>A0A0C7N703_9SACH</name>
<dbReference type="InterPro" id="IPR029052">
    <property type="entry name" value="Metallo-depent_PP-like"/>
</dbReference>
<dbReference type="EMBL" id="LN736368">
    <property type="protein sequence ID" value="CEP63693.1"/>
    <property type="molecule type" value="Genomic_DNA"/>
</dbReference>
<dbReference type="InterPro" id="IPR012358">
    <property type="entry name" value="EndopolyPtase_N1"/>
</dbReference>
<dbReference type="OrthoDB" id="348678at2759"/>
<dbReference type="EC" id="3.6.1.10" evidence="3 12"/>
<keyword evidence="6 14" id="KW-0812">Transmembrane</keyword>
<organism evidence="16 17">
    <name type="scientific">Lachancea lanzarotensis</name>
    <dbReference type="NCBI Taxonomy" id="1245769"/>
    <lineage>
        <taxon>Eukaryota</taxon>
        <taxon>Fungi</taxon>
        <taxon>Dikarya</taxon>
        <taxon>Ascomycota</taxon>
        <taxon>Saccharomycotina</taxon>
        <taxon>Saccharomycetes</taxon>
        <taxon>Saccharomycetales</taxon>
        <taxon>Saccharomycetaceae</taxon>
        <taxon>Lachancea</taxon>
    </lineage>
</organism>
<dbReference type="AlphaFoldDB" id="A0A0C7N703"/>
<evidence type="ECO:0000256" key="11">
    <source>
        <dbReference type="ARBA" id="ARBA00023180"/>
    </source>
</evidence>
<dbReference type="Pfam" id="PF00149">
    <property type="entry name" value="Metallophos"/>
    <property type="match status" value="1"/>
</dbReference>
<evidence type="ECO:0000256" key="13">
    <source>
        <dbReference type="SAM" id="MobiDB-lite"/>
    </source>
</evidence>
<feature type="compositionally biased region" description="Basic residues" evidence="13">
    <location>
        <begin position="457"/>
        <end position="476"/>
    </location>
</feature>
<evidence type="ECO:0000256" key="2">
    <source>
        <dbReference type="ARBA" id="ARBA00010399"/>
    </source>
</evidence>
<dbReference type="PIRSF" id="PIRSF027093">
    <property type="entry name" value="EndopolyPtase_N1"/>
    <property type="match status" value="1"/>
</dbReference>
<dbReference type="GO" id="GO:0005829">
    <property type="term" value="C:cytosol"/>
    <property type="evidence" value="ECO:0007669"/>
    <property type="project" value="EnsemblFungi"/>
</dbReference>
<keyword evidence="7 12" id="KW-0378">Hydrolase</keyword>
<dbReference type="Proteomes" id="UP000054304">
    <property type="component" value="Unassembled WGS sequence"/>
</dbReference>
<evidence type="ECO:0000256" key="4">
    <source>
        <dbReference type="ARBA" id="ARBA00014458"/>
    </source>
</evidence>
<keyword evidence="5 12" id="KW-0926">Vacuole</keyword>
<comment type="catalytic activity">
    <reaction evidence="12">
        <text>[phosphate](n+1) + n H2O = (n+1) phosphate + n H(+)</text>
        <dbReference type="Rhea" id="RHEA:22452"/>
        <dbReference type="Rhea" id="RHEA-COMP:14280"/>
        <dbReference type="ChEBI" id="CHEBI:15377"/>
        <dbReference type="ChEBI" id="CHEBI:15378"/>
        <dbReference type="ChEBI" id="CHEBI:16838"/>
        <dbReference type="ChEBI" id="CHEBI:43474"/>
        <dbReference type="EC" id="3.6.1.10"/>
    </reaction>
</comment>
<dbReference type="HOGENOM" id="CLU_013424_1_0_1"/>
<evidence type="ECO:0000259" key="15">
    <source>
        <dbReference type="Pfam" id="PF00149"/>
    </source>
</evidence>
<dbReference type="InterPro" id="IPR041805">
    <property type="entry name" value="ASMase/PPN1_MPP"/>
</dbReference>
<reference evidence="16 17" key="1">
    <citation type="submission" date="2014-12" db="EMBL/GenBank/DDBJ databases">
        <authorList>
            <person name="Neuveglise Cecile"/>
        </authorList>
    </citation>
    <scope>NUCLEOTIDE SEQUENCE [LARGE SCALE GENOMIC DNA]</scope>
    <source>
        <strain evidence="16 17">CBS 12615</strain>
    </source>
</reference>
<keyword evidence="8" id="KW-0735">Signal-anchor</keyword>
<comment type="function">
    <text evidence="12">Catalyzes the hydrolysis of inorganic polyphosphate (polyP) chains of many hundreds of phosphate residues into shorter lengths.</text>
</comment>
<comment type="similarity">
    <text evidence="2">Belongs to the endopolyphosphatase PPN1 family.</text>
</comment>
<feature type="region of interest" description="Disordered" evidence="13">
    <location>
        <begin position="456"/>
        <end position="476"/>
    </location>
</feature>
<dbReference type="GO" id="GO:0008081">
    <property type="term" value="F:phosphoric diester hydrolase activity"/>
    <property type="evidence" value="ECO:0007669"/>
    <property type="project" value="TreeGrafter"/>
</dbReference>
<dbReference type="PANTHER" id="PTHR10340">
    <property type="entry name" value="SPHINGOMYELIN PHOSPHODIESTERASE"/>
    <property type="match status" value="1"/>
</dbReference>
<dbReference type="GO" id="GO:0005634">
    <property type="term" value="C:nucleus"/>
    <property type="evidence" value="ECO:0007669"/>
    <property type="project" value="EnsemblFungi"/>
</dbReference>
<evidence type="ECO:0000256" key="8">
    <source>
        <dbReference type="ARBA" id="ARBA00022968"/>
    </source>
</evidence>
<evidence type="ECO:0000256" key="12">
    <source>
        <dbReference type="PIRNR" id="PIRNR027093"/>
    </source>
</evidence>
<evidence type="ECO:0000256" key="9">
    <source>
        <dbReference type="ARBA" id="ARBA00022989"/>
    </source>
</evidence>
<dbReference type="GO" id="GO:0000329">
    <property type="term" value="C:fungal-type vacuole membrane"/>
    <property type="evidence" value="ECO:0007669"/>
    <property type="project" value="EnsemblFungi"/>
</dbReference>
<dbReference type="GeneID" id="34687211"/>
<dbReference type="STRING" id="1245769.A0A0C7N703"/>
<dbReference type="Gene3D" id="3.60.21.10">
    <property type="match status" value="1"/>
</dbReference>
<proteinExistence type="inferred from homology"/>
<evidence type="ECO:0000313" key="17">
    <source>
        <dbReference type="Proteomes" id="UP000054304"/>
    </source>
</evidence>